<reference evidence="1 2" key="1">
    <citation type="submission" date="2019-02" db="EMBL/GenBank/DDBJ databases">
        <title>Polymorphobacter sp. isolated from the lake at the Tibet of China.</title>
        <authorList>
            <person name="Li A."/>
        </authorList>
    </citation>
    <scope>NUCLEOTIDE SEQUENCE [LARGE SCALE GENOMIC DNA]</scope>
    <source>
        <strain evidence="1 2">DJ1R-1</strain>
    </source>
</reference>
<evidence type="ECO:0000313" key="1">
    <source>
        <dbReference type="EMBL" id="TFU06159.1"/>
    </source>
</evidence>
<sequence>MTNDNEPDDAYTSEELALGLIVNTELARQAGGLLEVGEVMRILGIKTHQEIYQAVSDRKVLAVQDGPMRRYPAFQFVAGQVHPGVVAVLKAIPDTDGWDVLDYLYSLEEGIGTIRPVDLIQKDQAGIDKAVRFARRLES</sequence>
<dbReference type="Proteomes" id="UP000297737">
    <property type="component" value="Unassembled WGS sequence"/>
</dbReference>
<dbReference type="AlphaFoldDB" id="A0A4Y9ESH9"/>
<organism evidence="1 2">
    <name type="scientific">Glacieibacterium arshaanense</name>
    <dbReference type="NCBI Taxonomy" id="2511025"/>
    <lineage>
        <taxon>Bacteria</taxon>
        <taxon>Pseudomonadati</taxon>
        <taxon>Pseudomonadota</taxon>
        <taxon>Alphaproteobacteria</taxon>
        <taxon>Sphingomonadales</taxon>
        <taxon>Sphingosinicellaceae</taxon>
        <taxon>Glacieibacterium</taxon>
    </lineage>
</organism>
<name>A0A4Y9ESH9_9SPHN</name>
<evidence type="ECO:0000313" key="2">
    <source>
        <dbReference type="Proteomes" id="UP000297737"/>
    </source>
</evidence>
<keyword evidence="2" id="KW-1185">Reference proteome</keyword>
<accession>A0A4Y9ESH9</accession>
<gene>
    <name evidence="1" type="ORF">EUV02_03865</name>
</gene>
<proteinExistence type="predicted"/>
<evidence type="ECO:0008006" key="3">
    <source>
        <dbReference type="Google" id="ProtNLM"/>
    </source>
</evidence>
<dbReference type="OrthoDB" id="7510805at2"/>
<protein>
    <recommendedName>
        <fullName evidence="3">DNA-binding protein</fullName>
    </recommendedName>
</protein>
<dbReference type="RefSeq" id="WP_135244883.1">
    <property type="nucleotide sequence ID" value="NZ_SIHO01000001.1"/>
</dbReference>
<comment type="caution">
    <text evidence="1">The sequence shown here is derived from an EMBL/GenBank/DDBJ whole genome shotgun (WGS) entry which is preliminary data.</text>
</comment>
<dbReference type="EMBL" id="SIHO01000001">
    <property type="protein sequence ID" value="TFU06159.1"/>
    <property type="molecule type" value="Genomic_DNA"/>
</dbReference>